<dbReference type="PANTHER" id="PTHR31131:SF6">
    <property type="entry name" value="CASTOR ACT DOMAIN-CONTAINING PROTEIN"/>
    <property type="match status" value="1"/>
</dbReference>
<organism evidence="3">
    <name type="scientific">uncultured Rubrobacteraceae bacterium</name>
    <dbReference type="NCBI Taxonomy" id="349277"/>
    <lineage>
        <taxon>Bacteria</taxon>
        <taxon>Bacillati</taxon>
        <taxon>Actinomycetota</taxon>
        <taxon>Rubrobacteria</taxon>
        <taxon>Rubrobacterales</taxon>
        <taxon>Rubrobacteraceae</taxon>
        <taxon>environmental samples</taxon>
    </lineage>
</organism>
<feature type="domain" description="A9CJY8-like N-terminal" evidence="2">
    <location>
        <begin position="2"/>
        <end position="43"/>
    </location>
</feature>
<gene>
    <name evidence="3" type="ORF">AVDCRST_MAG03-841</name>
</gene>
<sequence>MSVCRLDPASEVPDWALTGDFFSVTRTADELSVMCPDDVVPEDVRCEGGWRALELEGPFEFSEVGVLISVAEPLAEAGVGIFAVSTFDTDYVLVKEKQLESAVASLRGMGHEVL</sequence>
<dbReference type="Pfam" id="PF21631">
    <property type="entry name" value="A9CJY8-like_N"/>
    <property type="match status" value="1"/>
</dbReference>
<evidence type="ECO:0000313" key="3">
    <source>
        <dbReference type="EMBL" id="CAA9394597.1"/>
    </source>
</evidence>
<dbReference type="InterPro" id="IPR049447">
    <property type="entry name" value="A9CJY8-like_N"/>
</dbReference>
<proteinExistence type="predicted"/>
<dbReference type="Gene3D" id="3.30.2130.10">
    <property type="entry name" value="VC0802-like"/>
    <property type="match status" value="1"/>
</dbReference>
<reference evidence="3" key="1">
    <citation type="submission" date="2020-02" db="EMBL/GenBank/DDBJ databases">
        <authorList>
            <person name="Meier V. D."/>
        </authorList>
    </citation>
    <scope>NUCLEOTIDE SEQUENCE</scope>
    <source>
        <strain evidence="3">AVDCRST_MAG03</strain>
    </source>
</reference>
<name>A0A6J4NQL8_9ACTN</name>
<dbReference type="PIRSF" id="PIRSF008459">
    <property type="entry name" value="UCP008459"/>
    <property type="match status" value="1"/>
</dbReference>
<evidence type="ECO:0000259" key="1">
    <source>
        <dbReference type="Pfam" id="PF13840"/>
    </source>
</evidence>
<dbReference type="InterPro" id="IPR045865">
    <property type="entry name" value="ACT-like_dom_sf"/>
</dbReference>
<dbReference type="EMBL" id="CADCUT010000049">
    <property type="protein sequence ID" value="CAA9394597.1"/>
    <property type="molecule type" value="Genomic_DNA"/>
</dbReference>
<dbReference type="PANTHER" id="PTHR31131">
    <property type="entry name" value="CHROMOSOME 1, WHOLE GENOME SHOTGUN SEQUENCE"/>
    <property type="match status" value="1"/>
</dbReference>
<protein>
    <submittedName>
        <fullName evidence="3">Uncharacterized protein</fullName>
    </submittedName>
</protein>
<accession>A0A6J4NQL8</accession>
<dbReference type="InterPro" id="IPR027795">
    <property type="entry name" value="CASTOR_ACT_dom"/>
</dbReference>
<feature type="domain" description="CASTOR ACT" evidence="1">
    <location>
        <begin position="47"/>
        <end position="107"/>
    </location>
</feature>
<evidence type="ECO:0000259" key="2">
    <source>
        <dbReference type="Pfam" id="PF21631"/>
    </source>
</evidence>
<dbReference type="SUPFAM" id="SSF55021">
    <property type="entry name" value="ACT-like"/>
    <property type="match status" value="2"/>
</dbReference>
<dbReference type="InterPro" id="IPR051719">
    <property type="entry name" value="CASTOR_mTORC1"/>
</dbReference>
<dbReference type="Pfam" id="PF13840">
    <property type="entry name" value="ACT_7"/>
    <property type="match status" value="1"/>
</dbReference>
<dbReference type="InterPro" id="IPR016540">
    <property type="entry name" value="UCP008459"/>
</dbReference>
<dbReference type="AlphaFoldDB" id="A0A6J4NQL8"/>